<dbReference type="PROSITE" id="PS00141">
    <property type="entry name" value="ASP_PROTEASE"/>
    <property type="match status" value="1"/>
</dbReference>
<dbReference type="Proteomes" id="UP000887116">
    <property type="component" value="Unassembled WGS sequence"/>
</dbReference>
<accession>A0A8X6LCG7</accession>
<dbReference type="GO" id="GO:0004190">
    <property type="term" value="F:aspartic-type endopeptidase activity"/>
    <property type="evidence" value="ECO:0007669"/>
    <property type="project" value="InterPro"/>
</dbReference>
<dbReference type="Pfam" id="PF05380">
    <property type="entry name" value="Peptidase_A17"/>
    <property type="match status" value="1"/>
</dbReference>
<organism evidence="1 2">
    <name type="scientific">Trichonephila clavata</name>
    <name type="common">Joro spider</name>
    <name type="synonym">Nephila clavata</name>
    <dbReference type="NCBI Taxonomy" id="2740835"/>
    <lineage>
        <taxon>Eukaryota</taxon>
        <taxon>Metazoa</taxon>
        <taxon>Ecdysozoa</taxon>
        <taxon>Arthropoda</taxon>
        <taxon>Chelicerata</taxon>
        <taxon>Arachnida</taxon>
        <taxon>Araneae</taxon>
        <taxon>Araneomorphae</taxon>
        <taxon>Entelegynae</taxon>
        <taxon>Araneoidea</taxon>
        <taxon>Nephilidae</taxon>
        <taxon>Trichonephila</taxon>
    </lineage>
</organism>
<keyword evidence="2" id="KW-1185">Reference proteome</keyword>
<sequence length="658" mass="73921">MLESLEYKVDPTSDTLLMHMILFKLDTNSRTWFERTFPTDVIPRLDELLQFLATQARSITSSFTKRKVQKKVTLVAYNAQSQCPLCNGDHTLSRCDTFLKLSVQGRSDFVKTNNVCFNCLTQFHGVKTCKSKFGCKRCKKPHHSLLHIENASARGRQGAVNVLNSSGLSVNAPVFSLVPIPGSSEPSENSRVVDVTSCISDVNPDIQILLCTALIQVRDIWGNYQTCRCLLDSGSQASLITNECIERLGLRKEKANVRISRLGASETRTNGIAEIQFTPHFSSQNSFHASVYVINKIVGMIPHHYLDSSMRELFGDISLADPAFYKSCPIDVLLGVDLTLPLLRGQTLSLGKDKPFAIRSELGWIIGGKANSSGQNSLQVNLIQLVSDQLINKFWELDSVPCDKPLTSLEEAWEDHFVKAHSRDENGRYTVRLPFHTPPTRLGDSKRNAIRRLVSEERHLISNPDALANIPEKLKAIDSKHTIKDDQPIKILGIAWLPDVNKFTITVNETDVWTKRKMYKYTDSATLQRRPIVQLYTFSRSKDATQTVISRLLSSKTRVSPVKTQSLPRLELCSALLLATLLHATLPTLTVPISETFAWSDYKITLACLKSEPRRWQPFVANRVAQIQELTPNVHWNFVSGLENPADCGEREGYLQLN</sequence>
<dbReference type="PANTHER" id="PTHR47331:SF5">
    <property type="entry name" value="RIBONUCLEASE H"/>
    <property type="match status" value="1"/>
</dbReference>
<name>A0A8X6LCG7_TRICU</name>
<comment type="caution">
    <text evidence="1">The sequence shown here is derived from an EMBL/GenBank/DDBJ whole genome shotgun (WGS) entry which is preliminary data.</text>
</comment>
<protein>
    <recommendedName>
        <fullName evidence="3">Peptidase aspartic putative domain-containing protein</fullName>
    </recommendedName>
</protein>
<proteinExistence type="predicted"/>
<dbReference type="Gene3D" id="2.40.70.10">
    <property type="entry name" value="Acid Proteases"/>
    <property type="match status" value="1"/>
</dbReference>
<gene>
    <name evidence="1" type="primary">AVEN_140205_1</name>
    <name evidence="1" type="ORF">TNCT_387141</name>
</gene>
<reference evidence="1" key="1">
    <citation type="submission" date="2020-07" db="EMBL/GenBank/DDBJ databases">
        <title>Multicomponent nature underlies the extraordinary mechanical properties of spider dragline silk.</title>
        <authorList>
            <person name="Kono N."/>
            <person name="Nakamura H."/>
            <person name="Mori M."/>
            <person name="Yoshida Y."/>
            <person name="Ohtoshi R."/>
            <person name="Malay A.D."/>
            <person name="Moran D.A.P."/>
            <person name="Tomita M."/>
            <person name="Numata K."/>
            <person name="Arakawa K."/>
        </authorList>
    </citation>
    <scope>NUCLEOTIDE SEQUENCE</scope>
</reference>
<dbReference type="OrthoDB" id="8123403at2759"/>
<dbReference type="GO" id="GO:0006508">
    <property type="term" value="P:proteolysis"/>
    <property type="evidence" value="ECO:0007669"/>
    <property type="project" value="InterPro"/>
</dbReference>
<dbReference type="AlphaFoldDB" id="A0A8X6LCG7"/>
<dbReference type="InterPro" id="IPR001969">
    <property type="entry name" value="Aspartic_peptidase_AS"/>
</dbReference>
<dbReference type="EMBL" id="BMAO01035608">
    <property type="protein sequence ID" value="GFR04645.1"/>
    <property type="molecule type" value="Genomic_DNA"/>
</dbReference>
<evidence type="ECO:0000313" key="2">
    <source>
        <dbReference type="Proteomes" id="UP000887116"/>
    </source>
</evidence>
<evidence type="ECO:0000313" key="1">
    <source>
        <dbReference type="EMBL" id="GFR04645.1"/>
    </source>
</evidence>
<dbReference type="PANTHER" id="PTHR47331">
    <property type="entry name" value="PHD-TYPE DOMAIN-CONTAINING PROTEIN"/>
    <property type="match status" value="1"/>
</dbReference>
<evidence type="ECO:0008006" key="3">
    <source>
        <dbReference type="Google" id="ProtNLM"/>
    </source>
</evidence>
<dbReference type="InterPro" id="IPR008042">
    <property type="entry name" value="Retrotrans_Pao"/>
</dbReference>
<dbReference type="InterPro" id="IPR021109">
    <property type="entry name" value="Peptidase_aspartic_dom_sf"/>
</dbReference>